<dbReference type="STRING" id="59561.AQZ59_00493"/>
<evidence type="ECO:0000256" key="6">
    <source>
        <dbReference type="SAM" id="MobiDB-lite"/>
    </source>
</evidence>
<dbReference type="PROSITE" id="PS51257">
    <property type="entry name" value="PROKAR_LIPOPROTEIN"/>
    <property type="match status" value="1"/>
</dbReference>
<dbReference type="AlphaFoldDB" id="A0A0W1KLL1"/>
<feature type="transmembrane region" description="Helical" evidence="7">
    <location>
        <begin position="383"/>
        <end position="408"/>
    </location>
</feature>
<keyword evidence="5 7" id="KW-0472">Membrane</keyword>
<evidence type="ECO:0000256" key="1">
    <source>
        <dbReference type="ARBA" id="ARBA00004141"/>
    </source>
</evidence>
<keyword evidence="9" id="KW-1185">Reference proteome</keyword>
<feature type="transmembrane region" description="Helical" evidence="7">
    <location>
        <begin position="50"/>
        <end position="68"/>
    </location>
</feature>
<dbReference type="InterPro" id="IPR001182">
    <property type="entry name" value="FtsW/RodA"/>
</dbReference>
<dbReference type="GO" id="GO:0015648">
    <property type="term" value="F:lipid-linked peptidoglycan transporter activity"/>
    <property type="evidence" value="ECO:0007669"/>
    <property type="project" value="TreeGrafter"/>
</dbReference>
<dbReference type="RefSeq" id="WP_070808040.1">
    <property type="nucleotide sequence ID" value="NZ_LNIZ01000002.1"/>
</dbReference>
<comment type="subcellular location">
    <subcellularLocation>
        <location evidence="1">Membrane</location>
        <topology evidence="1">Multi-pass membrane protein</topology>
    </subcellularLocation>
</comment>
<feature type="region of interest" description="Disordered" evidence="6">
    <location>
        <begin position="447"/>
        <end position="518"/>
    </location>
</feature>
<sequence length="518" mass="55229">MSVVTQKTARTGRFRELLLLILALAACLQAWVIVHHSVSVEEVSALPENFWMVAGAAASLIFVAHLVIRWRAPWADPVFFPIAVTLTGLGLVMIHRIDYSLVAKGNAPLVGGQFMLAGVGVVLMVATAVVVHHRALRRFTFISLALGTILLLLPMVPGLGVSIYGARIWIQVAGFSYQPAELAKIFFAVFFAGYLVSQRDNLALAGKKVLGIQLPRARHFGPLLVGWMGCMGILAMEKDFGTALLFFGLFVAMLYVATERVSWIVIGGILTTIGVYFLVQIMPHIQARFDIWLHALDPEVYNAKYGSWQIVQGWFGMASGGLLGTGLGRGYPGNTFAANSDLIVASFGEELGLMGLLAIFSIYLLLVQRAFKTALDLRDGFGKLLASGLGFTVGLQCFIVAGGVTGIIPLTGLAIPFLSLGGSALLTNWIIIGLLIRMSDAARRPALPSSAPLPELPDSPDDDWPNSDWPSASRNTEASDDAGAPVSAAAPADADAGAPGGPADSVSDADRYPTEVVR</sequence>
<evidence type="ECO:0000256" key="4">
    <source>
        <dbReference type="ARBA" id="ARBA00022989"/>
    </source>
</evidence>
<keyword evidence="3" id="KW-0133">Cell shape</keyword>
<evidence type="ECO:0000256" key="5">
    <source>
        <dbReference type="ARBA" id="ARBA00023136"/>
    </source>
</evidence>
<dbReference type="Proteomes" id="UP000054404">
    <property type="component" value="Unassembled WGS sequence"/>
</dbReference>
<feature type="compositionally biased region" description="Low complexity" evidence="6">
    <location>
        <begin position="481"/>
        <end position="506"/>
    </location>
</feature>
<dbReference type="PANTHER" id="PTHR30474:SF3">
    <property type="entry name" value="PEPTIDOGLYCAN GLYCOSYLTRANSFERASE RODA"/>
    <property type="match status" value="1"/>
</dbReference>
<feature type="transmembrane region" description="Helical" evidence="7">
    <location>
        <begin position="114"/>
        <end position="132"/>
    </location>
</feature>
<evidence type="ECO:0000256" key="7">
    <source>
        <dbReference type="SAM" id="Phobius"/>
    </source>
</evidence>
<dbReference type="Pfam" id="PF01098">
    <property type="entry name" value="FTSW_RODA_SPOVE"/>
    <property type="match status" value="1"/>
</dbReference>
<feature type="compositionally biased region" description="Basic and acidic residues" evidence="6">
    <location>
        <begin position="508"/>
        <end position="518"/>
    </location>
</feature>
<dbReference type="GO" id="GO:0005886">
    <property type="term" value="C:plasma membrane"/>
    <property type="evidence" value="ECO:0007669"/>
    <property type="project" value="TreeGrafter"/>
</dbReference>
<feature type="transmembrane region" description="Helical" evidence="7">
    <location>
        <begin position="176"/>
        <end position="196"/>
    </location>
</feature>
<feature type="transmembrane region" description="Helical" evidence="7">
    <location>
        <begin position="217"/>
        <end position="234"/>
    </location>
</feature>
<evidence type="ECO:0000256" key="3">
    <source>
        <dbReference type="ARBA" id="ARBA00022960"/>
    </source>
</evidence>
<feature type="transmembrane region" description="Helical" evidence="7">
    <location>
        <begin position="414"/>
        <end position="436"/>
    </location>
</feature>
<dbReference type="GO" id="GO:0032153">
    <property type="term" value="C:cell division site"/>
    <property type="evidence" value="ECO:0007669"/>
    <property type="project" value="TreeGrafter"/>
</dbReference>
<feature type="transmembrane region" description="Helical" evidence="7">
    <location>
        <begin position="75"/>
        <end position="94"/>
    </location>
</feature>
<dbReference type="PANTHER" id="PTHR30474">
    <property type="entry name" value="CELL CYCLE PROTEIN"/>
    <property type="match status" value="1"/>
</dbReference>
<dbReference type="EMBL" id="LNIZ01000002">
    <property type="protein sequence ID" value="KTF04511.1"/>
    <property type="molecule type" value="Genomic_DNA"/>
</dbReference>
<evidence type="ECO:0000313" key="8">
    <source>
        <dbReference type="EMBL" id="KTF04511.1"/>
    </source>
</evidence>
<keyword evidence="4 7" id="KW-1133">Transmembrane helix</keyword>
<dbReference type="GO" id="GO:0051301">
    <property type="term" value="P:cell division"/>
    <property type="evidence" value="ECO:0007669"/>
    <property type="project" value="InterPro"/>
</dbReference>
<dbReference type="GO" id="GO:0008360">
    <property type="term" value="P:regulation of cell shape"/>
    <property type="evidence" value="ECO:0007669"/>
    <property type="project" value="UniProtKB-KW"/>
</dbReference>
<evidence type="ECO:0000313" key="9">
    <source>
        <dbReference type="Proteomes" id="UP000054404"/>
    </source>
</evidence>
<dbReference type="PATRIC" id="fig|59561.3.peg.486"/>
<feature type="transmembrane region" description="Helical" evidence="7">
    <location>
        <begin position="144"/>
        <end position="170"/>
    </location>
</feature>
<gene>
    <name evidence="8" type="primary">ftsW_2</name>
    <name evidence="8" type="ORF">AQZ59_00493</name>
</gene>
<feature type="transmembrane region" description="Helical" evidence="7">
    <location>
        <begin position="263"/>
        <end position="282"/>
    </location>
</feature>
<name>A0A0W1KLL1_9ACTO</name>
<organism evidence="8 9">
    <name type="scientific">Trueperella bernardiae</name>
    <dbReference type="NCBI Taxonomy" id="59561"/>
    <lineage>
        <taxon>Bacteria</taxon>
        <taxon>Bacillati</taxon>
        <taxon>Actinomycetota</taxon>
        <taxon>Actinomycetes</taxon>
        <taxon>Actinomycetales</taxon>
        <taxon>Actinomycetaceae</taxon>
        <taxon>Trueperella</taxon>
    </lineage>
</organism>
<proteinExistence type="predicted"/>
<feature type="transmembrane region" description="Helical" evidence="7">
    <location>
        <begin position="351"/>
        <end position="371"/>
    </location>
</feature>
<comment type="caution">
    <text evidence="8">The sequence shown here is derived from an EMBL/GenBank/DDBJ whole genome shotgun (WGS) entry which is preliminary data.</text>
</comment>
<keyword evidence="2 7" id="KW-0812">Transmembrane</keyword>
<evidence type="ECO:0000256" key="2">
    <source>
        <dbReference type="ARBA" id="ARBA00022692"/>
    </source>
</evidence>
<protein>
    <submittedName>
        <fullName evidence="8">Lipid II flippase FtsW</fullName>
    </submittedName>
</protein>
<accession>A0A0W1KLL1</accession>
<reference evidence="8 9" key="1">
    <citation type="submission" date="2015-11" db="EMBL/GenBank/DDBJ databases">
        <title>Draft Genome Sequence of the Type Strain Trueperella bernardiae LCDC 89-0504T, Isolated from Blood Culture.</title>
        <authorList>
            <person name="Bernier A.-M."/>
            <person name="Bernard K."/>
        </authorList>
    </citation>
    <scope>NUCLEOTIDE SEQUENCE [LARGE SCALE GENOMIC DNA]</scope>
    <source>
        <strain evidence="8 9">LCDC 89-0504</strain>
    </source>
</reference>
<feature type="transmembrane region" description="Helical" evidence="7">
    <location>
        <begin position="240"/>
        <end position="256"/>
    </location>
</feature>